<evidence type="ECO:0000313" key="6">
    <source>
        <dbReference type="Proteomes" id="UP000295830"/>
    </source>
</evidence>
<protein>
    <recommendedName>
        <fullName evidence="2">3-hydroxyisobutyryl-CoA hydrolase</fullName>
        <ecNumber evidence="2">3.1.2.4</ecNumber>
    </recommendedName>
</protein>
<evidence type="ECO:0000256" key="2">
    <source>
        <dbReference type="ARBA" id="ARBA00011915"/>
    </source>
</evidence>
<dbReference type="CDD" id="cd06558">
    <property type="entry name" value="crotonase-like"/>
    <property type="match status" value="1"/>
</dbReference>
<accession>A0A4R7K0R7</accession>
<proteinExistence type="predicted"/>
<dbReference type="OrthoDB" id="9790967at2"/>
<gene>
    <name evidence="5" type="ORF">DES49_0023</name>
</gene>
<dbReference type="InterPro" id="IPR029045">
    <property type="entry name" value="ClpP/crotonase-like_dom_sf"/>
</dbReference>
<dbReference type="EC" id="3.1.2.4" evidence="2"/>
<feature type="domain" description="Enoyl-CoA hydratase/isomerase" evidence="4">
    <location>
        <begin position="26"/>
        <end position="366"/>
    </location>
</feature>
<keyword evidence="5" id="KW-0413">Isomerase</keyword>
<comment type="catalytic activity">
    <reaction evidence="1">
        <text>3-hydroxy-2-methylpropanoyl-CoA + H2O = 3-hydroxy-2-methylpropanoate + CoA + H(+)</text>
        <dbReference type="Rhea" id="RHEA:20888"/>
        <dbReference type="ChEBI" id="CHEBI:11805"/>
        <dbReference type="ChEBI" id="CHEBI:15377"/>
        <dbReference type="ChEBI" id="CHEBI:15378"/>
        <dbReference type="ChEBI" id="CHEBI:57287"/>
        <dbReference type="ChEBI" id="CHEBI:57340"/>
        <dbReference type="EC" id="3.1.2.4"/>
    </reaction>
</comment>
<dbReference type="GO" id="GO:0016853">
    <property type="term" value="F:isomerase activity"/>
    <property type="evidence" value="ECO:0007669"/>
    <property type="project" value="UniProtKB-KW"/>
</dbReference>
<dbReference type="PANTHER" id="PTHR43176:SF3">
    <property type="entry name" value="3-HYDROXYISOBUTYRYL-COA HYDROLASE, MITOCHONDRIAL"/>
    <property type="match status" value="1"/>
</dbReference>
<dbReference type="GO" id="GO:0005829">
    <property type="term" value="C:cytosol"/>
    <property type="evidence" value="ECO:0007669"/>
    <property type="project" value="TreeGrafter"/>
</dbReference>
<dbReference type="PANTHER" id="PTHR43176">
    <property type="entry name" value="3-HYDROXYISOBUTYRYL-COA HYDROLASE-RELATED"/>
    <property type="match status" value="1"/>
</dbReference>
<organism evidence="5 6">
    <name type="scientific">Halospina denitrificans</name>
    <dbReference type="NCBI Taxonomy" id="332522"/>
    <lineage>
        <taxon>Bacteria</taxon>
        <taxon>Pseudomonadati</taxon>
        <taxon>Pseudomonadota</taxon>
        <taxon>Gammaproteobacteria</taxon>
        <taxon>Halospina</taxon>
    </lineage>
</organism>
<dbReference type="Proteomes" id="UP000295830">
    <property type="component" value="Unassembled WGS sequence"/>
</dbReference>
<reference evidence="5 6" key="1">
    <citation type="submission" date="2019-03" db="EMBL/GenBank/DDBJ databases">
        <title>Genomic Encyclopedia of Type Strains, Phase IV (KMG-IV): sequencing the most valuable type-strain genomes for metagenomic binning, comparative biology and taxonomic classification.</title>
        <authorList>
            <person name="Goeker M."/>
        </authorList>
    </citation>
    <scope>NUCLEOTIDE SEQUENCE [LARGE SCALE GENOMIC DNA]</scope>
    <source>
        <strain evidence="5 6">DSM 15505</strain>
    </source>
</reference>
<comment type="caution">
    <text evidence="5">The sequence shown here is derived from an EMBL/GenBank/DDBJ whole genome shotgun (WGS) entry which is preliminary data.</text>
</comment>
<dbReference type="Gene3D" id="3.90.226.10">
    <property type="entry name" value="2-enoyl-CoA Hydratase, Chain A, domain 1"/>
    <property type="match status" value="1"/>
</dbReference>
<keyword evidence="6" id="KW-1185">Reference proteome</keyword>
<dbReference type="AlphaFoldDB" id="A0A4R7K0R7"/>
<dbReference type="EMBL" id="SOAX01000001">
    <property type="protein sequence ID" value="TDT43924.1"/>
    <property type="molecule type" value="Genomic_DNA"/>
</dbReference>
<evidence type="ECO:0000256" key="3">
    <source>
        <dbReference type="ARBA" id="ARBA00022801"/>
    </source>
</evidence>
<dbReference type="RefSeq" id="WP_133734362.1">
    <property type="nucleotide sequence ID" value="NZ_SOAX01000001.1"/>
</dbReference>
<dbReference type="GO" id="GO:0006574">
    <property type="term" value="P:L-valine catabolic process"/>
    <property type="evidence" value="ECO:0007669"/>
    <property type="project" value="TreeGrafter"/>
</dbReference>
<evidence type="ECO:0000313" key="5">
    <source>
        <dbReference type="EMBL" id="TDT43924.1"/>
    </source>
</evidence>
<dbReference type="NCBIfam" id="NF004127">
    <property type="entry name" value="PRK05617.1"/>
    <property type="match status" value="1"/>
</dbReference>
<dbReference type="GO" id="GO:0003860">
    <property type="term" value="F:3-hydroxyisobutyryl-CoA hydrolase activity"/>
    <property type="evidence" value="ECO:0007669"/>
    <property type="project" value="UniProtKB-EC"/>
</dbReference>
<dbReference type="Pfam" id="PF16113">
    <property type="entry name" value="ECH_2"/>
    <property type="match status" value="1"/>
</dbReference>
<evidence type="ECO:0000256" key="1">
    <source>
        <dbReference type="ARBA" id="ARBA00001709"/>
    </source>
</evidence>
<dbReference type="InterPro" id="IPR032259">
    <property type="entry name" value="HIBYL-CoA-H"/>
</dbReference>
<evidence type="ECO:0000259" key="4">
    <source>
        <dbReference type="Pfam" id="PF16113"/>
    </source>
</evidence>
<sequence length="380" mass="42721">MGAETPQDNQSDAVLFETRPCRERAMGIITLNNPRKFNILTLPMVRAIQKQLEDWAEDDNIALIVLCGAGEKAFCAGGDVRTIHDVVKETKGRPENEGEQFFAAEYRMDYTLATHPKPIVCWGQGIVMGGGLGMMNASRYRLVTPDLKMGMPEVRIGFFPDVGASRFLNRLPGSIGMFMGLTGATLNIADALRVGLADFGVPNDAFPEMLDRLSEQDWAHSEATNDRYLQEILHDFAGQYPLDLSHSELEHHEQFISRVCRGSDVVAVVNEILEAEAETDWFRQAQDNLRSGCPASAHLVFELLHRGLQQDLRDIFLMELTVAVNCTRHRDFLEGVRARLVDKDNQPRWIHKDVASVPKAWVKSHFTSPWPDGEHPLRDL</sequence>
<dbReference type="SUPFAM" id="SSF52096">
    <property type="entry name" value="ClpP/crotonase"/>
    <property type="match status" value="1"/>
</dbReference>
<dbReference type="InterPro" id="IPR045004">
    <property type="entry name" value="ECH_dom"/>
</dbReference>
<keyword evidence="3" id="KW-0378">Hydrolase</keyword>
<name>A0A4R7K0R7_9GAMM</name>